<keyword evidence="4" id="KW-0349">Heme</keyword>
<dbReference type="GO" id="GO:0020037">
    <property type="term" value="F:heme binding"/>
    <property type="evidence" value="ECO:0007669"/>
    <property type="project" value="InterPro"/>
</dbReference>
<keyword evidence="7" id="KW-1133">Transmembrane helix</keyword>
<sequence>MMLQWFDWKTKGDKVDMEEAIGGLNLTMAHPLKCIPVARNLNPLACSNLKPCNFEFAKKLLVRGSSAPLSFERERDFHVSEADFYKSLWSRHGLPNITYFAWPDTRRKPKEPRLHYDLPPSPPTLPIIGHLHLLLSVLVHRSLQTLSTKYGSILYLRVFSFPVALVSSASIAYEIFREHDVNISSRGFPPTDDSLFAGSFSFTSAPYGDYWKFMKKLLVTNLLGPQALERSRGFRADELDLFYENLLDKAMKKESVDICVEALKLSNNSICKMIMGRSCSEENGEAERVRALATQLDGLTKKILLANMLRAGFKKLVVSLFRKEMMDVSSRFDELLERILVEHEDKLDMHHQGTDLVDALLAACRDKNAEYKISRNHIKSFFADLLFASTDTFVQTTQWTVAEIINNPNVLERLRGEIDSVVGKARLIQETDLPNLPYLQAVVKEGLRLHPPGPLFARFSQEGCRIGGFYVPEKTTLMINAYAVMRDSDSWEDPDEFKPERFLASSRSEQEKERREQAIKYIAFGSGRRSCPGENLAYIFLGTAIGVMGHSCSSNPSPLNSESTEPEFMNLCDVCGFLAPWIYNVFLANSSNFFKPMLAYSSEQAPRHQRTLTTHKLQASLQYLHSTIISLVNKTWPYIRFIDSWKPSSRQNSYDCDLPPSPPSMPIIGHLHLILSSLVHKSFQKISSKYGPLLHLRIFNVPIVLVSSASVAYDIFRVHDVNVSSRGPPPFEESLLFGSSSFISAPYGDYWKFMKKLMVTKLLGPHALERSRKIRADELYRLYTNLLDKAMKKESVEIGKETMKLTNNTICKMIMGRSCSEENGEAKIVRGLIAESFTLSKKFFLAATLRRLLEKLGISLFQKEIMGVSRGFDELLERILREHEEKPDEHHDTDMMDALLAAYNDEKAEYKITRNQIKAFIVDMFIAGTDISALTTQGTMAEIINNPNVLIRIREEIHSVVGQSRLIQETDLPKLPYLQAVVKEGLRLHPPTPLMVREFQEGCKVKGFYIPASTTLVVNGYAVMRDPNVWEEPEKFKPERFLASSRLREEEEIREQALKYIAFGSGRRGCPGTNIAYIFVGTAIGMMVQCFDWKIKGDKVDMKEAIGGLNLTLAHPLKCTPVARSLNPLISYL</sequence>
<evidence type="ECO:0000256" key="4">
    <source>
        <dbReference type="ARBA" id="ARBA00022617"/>
    </source>
</evidence>
<gene>
    <name evidence="12" type="ORF">AT9943_LOCUS11541</name>
</gene>
<keyword evidence="11" id="KW-0472">Membrane</keyword>
<protein>
    <submittedName>
        <fullName evidence="12">(thale cress) hypothetical protein</fullName>
    </submittedName>
</protein>
<evidence type="ECO:0000313" key="12">
    <source>
        <dbReference type="EMBL" id="CAD5323599.1"/>
    </source>
</evidence>
<evidence type="ECO:0000313" key="13">
    <source>
        <dbReference type="Proteomes" id="UP000516314"/>
    </source>
</evidence>
<dbReference type="InterPro" id="IPR051103">
    <property type="entry name" value="Plant_metabolite_P450s"/>
</dbReference>
<keyword evidence="10" id="KW-0503">Monooxygenase</keyword>
<evidence type="ECO:0000256" key="1">
    <source>
        <dbReference type="ARBA" id="ARBA00001971"/>
    </source>
</evidence>
<dbReference type="InterPro" id="IPR001128">
    <property type="entry name" value="Cyt_P450"/>
</dbReference>
<dbReference type="PRINTS" id="PR00463">
    <property type="entry name" value="EP450I"/>
</dbReference>
<organism evidence="12 13">
    <name type="scientific">Arabidopsis thaliana</name>
    <name type="common">Mouse-ear cress</name>
    <dbReference type="NCBI Taxonomy" id="3702"/>
    <lineage>
        <taxon>Eukaryota</taxon>
        <taxon>Viridiplantae</taxon>
        <taxon>Streptophyta</taxon>
        <taxon>Embryophyta</taxon>
        <taxon>Tracheophyta</taxon>
        <taxon>Spermatophyta</taxon>
        <taxon>Magnoliopsida</taxon>
        <taxon>eudicotyledons</taxon>
        <taxon>Gunneridae</taxon>
        <taxon>Pentapetalae</taxon>
        <taxon>rosids</taxon>
        <taxon>malvids</taxon>
        <taxon>Brassicales</taxon>
        <taxon>Brassicaceae</taxon>
        <taxon>Camelineae</taxon>
        <taxon>Arabidopsis</taxon>
    </lineage>
</organism>
<evidence type="ECO:0000256" key="5">
    <source>
        <dbReference type="ARBA" id="ARBA00022692"/>
    </source>
</evidence>
<evidence type="ECO:0000256" key="9">
    <source>
        <dbReference type="ARBA" id="ARBA00023004"/>
    </source>
</evidence>
<keyword evidence="9" id="KW-0408">Iron</keyword>
<keyword evidence="6" id="KW-0479">Metal-binding</keyword>
<reference evidence="12 13" key="1">
    <citation type="submission" date="2020-09" db="EMBL/GenBank/DDBJ databases">
        <authorList>
            <person name="Ashkenazy H."/>
        </authorList>
    </citation>
    <scope>NUCLEOTIDE SEQUENCE [LARGE SCALE GENOMIC DNA]</scope>
    <source>
        <strain evidence="13">cv. Cdm-0</strain>
    </source>
</reference>
<dbReference type="PROSITE" id="PS00086">
    <property type="entry name" value="CYTOCHROME_P450"/>
    <property type="match status" value="2"/>
</dbReference>
<dbReference type="SUPFAM" id="SSF48264">
    <property type="entry name" value="Cytochrome P450"/>
    <property type="match status" value="2"/>
</dbReference>
<evidence type="ECO:0000256" key="2">
    <source>
        <dbReference type="ARBA" id="ARBA00004167"/>
    </source>
</evidence>
<evidence type="ECO:0000256" key="8">
    <source>
        <dbReference type="ARBA" id="ARBA00023002"/>
    </source>
</evidence>
<dbReference type="AlphaFoldDB" id="A0A7G2EM03"/>
<keyword evidence="5" id="KW-0812">Transmembrane</keyword>
<evidence type="ECO:0000256" key="3">
    <source>
        <dbReference type="ARBA" id="ARBA00010617"/>
    </source>
</evidence>
<comment type="subcellular location">
    <subcellularLocation>
        <location evidence="2">Membrane</location>
        <topology evidence="2">Single-pass membrane protein</topology>
    </subcellularLocation>
</comment>
<dbReference type="EMBL" id="LR881468">
    <property type="protein sequence ID" value="CAD5323599.1"/>
    <property type="molecule type" value="Genomic_DNA"/>
</dbReference>
<comment type="cofactor">
    <cofactor evidence="1">
        <name>heme</name>
        <dbReference type="ChEBI" id="CHEBI:30413"/>
    </cofactor>
</comment>
<dbReference type="InterPro" id="IPR017972">
    <property type="entry name" value="Cyt_P450_CS"/>
</dbReference>
<dbReference type="GO" id="GO:0004497">
    <property type="term" value="F:monooxygenase activity"/>
    <property type="evidence" value="ECO:0007669"/>
    <property type="project" value="UniProtKB-KW"/>
</dbReference>
<dbReference type="Proteomes" id="UP000516314">
    <property type="component" value="Chromosome 3"/>
</dbReference>
<evidence type="ECO:0000256" key="6">
    <source>
        <dbReference type="ARBA" id="ARBA00022723"/>
    </source>
</evidence>
<dbReference type="PANTHER" id="PTHR24298:SF541">
    <property type="entry name" value="CYTOCHROME P450 705A20-RELATED"/>
    <property type="match status" value="1"/>
</dbReference>
<accession>A0A7G2EM03</accession>
<dbReference type="GO" id="GO:0016705">
    <property type="term" value="F:oxidoreductase activity, acting on paired donors, with incorporation or reduction of molecular oxygen"/>
    <property type="evidence" value="ECO:0007669"/>
    <property type="project" value="InterPro"/>
</dbReference>
<dbReference type="GO" id="GO:0016020">
    <property type="term" value="C:membrane"/>
    <property type="evidence" value="ECO:0007669"/>
    <property type="project" value="UniProtKB-SubCell"/>
</dbReference>
<dbReference type="PRINTS" id="PR00385">
    <property type="entry name" value="P450"/>
</dbReference>
<dbReference type="CDD" id="cd20655">
    <property type="entry name" value="CYP93"/>
    <property type="match status" value="2"/>
</dbReference>
<dbReference type="FunFam" id="1.10.630.10:FF:000019">
    <property type="entry name" value="Cytochrome P450 family protein"/>
    <property type="match status" value="2"/>
</dbReference>
<evidence type="ECO:0000256" key="10">
    <source>
        <dbReference type="ARBA" id="ARBA00023033"/>
    </source>
</evidence>
<dbReference type="Gene3D" id="1.10.630.10">
    <property type="entry name" value="Cytochrome P450"/>
    <property type="match status" value="2"/>
</dbReference>
<evidence type="ECO:0000256" key="7">
    <source>
        <dbReference type="ARBA" id="ARBA00022989"/>
    </source>
</evidence>
<dbReference type="InterPro" id="IPR036396">
    <property type="entry name" value="Cyt_P450_sf"/>
</dbReference>
<dbReference type="PANTHER" id="PTHR24298">
    <property type="entry name" value="FLAVONOID 3'-MONOOXYGENASE-RELATED"/>
    <property type="match status" value="1"/>
</dbReference>
<evidence type="ECO:0000256" key="11">
    <source>
        <dbReference type="ARBA" id="ARBA00023136"/>
    </source>
</evidence>
<comment type="similarity">
    <text evidence="3">Belongs to the cytochrome P450 family.</text>
</comment>
<dbReference type="GO" id="GO:0005506">
    <property type="term" value="F:iron ion binding"/>
    <property type="evidence" value="ECO:0007669"/>
    <property type="project" value="InterPro"/>
</dbReference>
<dbReference type="InterPro" id="IPR002401">
    <property type="entry name" value="Cyt_P450_E_grp-I"/>
</dbReference>
<proteinExistence type="inferred from homology"/>
<keyword evidence="8" id="KW-0560">Oxidoreductase</keyword>
<dbReference type="Pfam" id="PF00067">
    <property type="entry name" value="p450"/>
    <property type="match status" value="2"/>
</dbReference>
<name>A0A7G2EM03_ARATH</name>